<keyword evidence="9" id="KW-0408">Iron</keyword>
<dbReference type="Gene3D" id="1.20.120.1770">
    <property type="match status" value="1"/>
</dbReference>
<dbReference type="PANTHER" id="PTHR10106:SF0">
    <property type="entry name" value="LD36721P"/>
    <property type="match status" value="1"/>
</dbReference>
<feature type="transmembrane region" description="Helical" evidence="12">
    <location>
        <begin position="86"/>
        <end position="106"/>
    </location>
</feature>
<keyword evidence="4" id="KW-0349">Heme</keyword>
<proteinExistence type="predicted"/>
<evidence type="ECO:0000259" key="13">
    <source>
        <dbReference type="PROSITE" id="PS50939"/>
    </source>
</evidence>
<organism evidence="14 15">
    <name type="scientific">Discostella pseudostelligera</name>
    <dbReference type="NCBI Taxonomy" id="259834"/>
    <lineage>
        <taxon>Eukaryota</taxon>
        <taxon>Sar</taxon>
        <taxon>Stramenopiles</taxon>
        <taxon>Ochrophyta</taxon>
        <taxon>Bacillariophyta</taxon>
        <taxon>Coscinodiscophyceae</taxon>
        <taxon>Thalassiosirophycidae</taxon>
        <taxon>Stephanodiscales</taxon>
        <taxon>Stephanodiscaceae</taxon>
        <taxon>Discostella</taxon>
    </lineage>
</organism>
<feature type="domain" description="Cytochrome b561" evidence="13">
    <location>
        <begin position="88"/>
        <end position="339"/>
    </location>
</feature>
<evidence type="ECO:0000256" key="12">
    <source>
        <dbReference type="SAM" id="Phobius"/>
    </source>
</evidence>
<sequence length="341" mass="36903">MNISDGHVDADVQGVDIRRRHLEVSPQCKGLSVDNVQQQHLPENNTDTGWLLNAGSSASIATDNDLDGMNHLSSTSFLRRAQSMSIVLSIILSPVAIVLVSIWASVLGGVSWSEGDAKRVFNWHPVMMVIAYAIMNVGALAFRASGTSAYQTSLHSSSSSSSLRNVSTSSIPSSISPDPKKRRDAKSSHASMWTLNIVFGTIGILAVFKSHNDPISGYIANMYSLHSWVGITVLSLYTIQYLVGMFAFSGLCSARRRISNPISMEIHKFAGSYIHILATTTILLGIQEKEGFVLCAYTVESPDVPPEFNVGKIPYSCKISHCLGVVILLMGVCTHFGLAKL</sequence>
<evidence type="ECO:0000256" key="11">
    <source>
        <dbReference type="SAM" id="MobiDB-lite"/>
    </source>
</evidence>
<accession>A0ABD3MVX1</accession>
<evidence type="ECO:0000256" key="1">
    <source>
        <dbReference type="ARBA" id="ARBA00001970"/>
    </source>
</evidence>
<dbReference type="GO" id="GO:0016020">
    <property type="term" value="C:membrane"/>
    <property type="evidence" value="ECO:0007669"/>
    <property type="project" value="UniProtKB-SubCell"/>
</dbReference>
<dbReference type="InterPro" id="IPR006593">
    <property type="entry name" value="Cyt_b561/ferric_Rdtase_TM"/>
</dbReference>
<feature type="transmembrane region" description="Helical" evidence="12">
    <location>
        <begin position="228"/>
        <end position="248"/>
    </location>
</feature>
<evidence type="ECO:0000256" key="3">
    <source>
        <dbReference type="ARBA" id="ARBA00022448"/>
    </source>
</evidence>
<keyword evidence="3" id="KW-0813">Transport</keyword>
<feature type="transmembrane region" description="Helical" evidence="12">
    <location>
        <begin position="190"/>
        <end position="208"/>
    </location>
</feature>
<dbReference type="Proteomes" id="UP001530293">
    <property type="component" value="Unassembled WGS sequence"/>
</dbReference>
<dbReference type="PROSITE" id="PS50939">
    <property type="entry name" value="CYTOCHROME_B561"/>
    <property type="match status" value="1"/>
</dbReference>
<evidence type="ECO:0000256" key="8">
    <source>
        <dbReference type="ARBA" id="ARBA00022989"/>
    </source>
</evidence>
<feature type="region of interest" description="Disordered" evidence="11">
    <location>
        <begin position="155"/>
        <end position="184"/>
    </location>
</feature>
<feature type="transmembrane region" description="Helical" evidence="12">
    <location>
        <begin position="318"/>
        <end position="338"/>
    </location>
</feature>
<name>A0ABD3MVX1_9STRA</name>
<evidence type="ECO:0000313" key="15">
    <source>
        <dbReference type="Proteomes" id="UP001530293"/>
    </source>
</evidence>
<feature type="transmembrane region" description="Helical" evidence="12">
    <location>
        <begin position="126"/>
        <end position="144"/>
    </location>
</feature>
<evidence type="ECO:0000256" key="7">
    <source>
        <dbReference type="ARBA" id="ARBA00022982"/>
    </source>
</evidence>
<dbReference type="PANTHER" id="PTHR10106">
    <property type="entry name" value="CYTOCHROME B561-RELATED"/>
    <property type="match status" value="1"/>
</dbReference>
<keyword evidence="5 12" id="KW-0812">Transmembrane</keyword>
<evidence type="ECO:0000256" key="6">
    <source>
        <dbReference type="ARBA" id="ARBA00022723"/>
    </source>
</evidence>
<protein>
    <recommendedName>
        <fullName evidence="13">Cytochrome b561 domain-containing protein</fullName>
    </recommendedName>
</protein>
<dbReference type="InterPro" id="IPR043205">
    <property type="entry name" value="CYB561/CYBRD1-like"/>
</dbReference>
<keyword evidence="6" id="KW-0479">Metal-binding</keyword>
<dbReference type="Pfam" id="PF03188">
    <property type="entry name" value="Cytochrom_B561"/>
    <property type="match status" value="1"/>
</dbReference>
<gene>
    <name evidence="14" type="ORF">ACHAWU_005467</name>
</gene>
<evidence type="ECO:0000256" key="4">
    <source>
        <dbReference type="ARBA" id="ARBA00022617"/>
    </source>
</evidence>
<evidence type="ECO:0000256" key="10">
    <source>
        <dbReference type="ARBA" id="ARBA00023136"/>
    </source>
</evidence>
<dbReference type="AlphaFoldDB" id="A0ABD3MVX1"/>
<feature type="compositionally biased region" description="Low complexity" evidence="11">
    <location>
        <begin position="155"/>
        <end position="177"/>
    </location>
</feature>
<keyword evidence="10 12" id="KW-0472">Membrane</keyword>
<keyword evidence="7" id="KW-0249">Electron transport</keyword>
<evidence type="ECO:0000313" key="14">
    <source>
        <dbReference type="EMBL" id="KAL3768009.1"/>
    </source>
</evidence>
<comment type="cofactor">
    <cofactor evidence="1">
        <name>heme b</name>
        <dbReference type="ChEBI" id="CHEBI:60344"/>
    </cofactor>
</comment>
<keyword evidence="8 12" id="KW-1133">Transmembrane helix</keyword>
<reference evidence="14 15" key="1">
    <citation type="submission" date="2024-10" db="EMBL/GenBank/DDBJ databases">
        <title>Updated reference genomes for cyclostephanoid diatoms.</title>
        <authorList>
            <person name="Roberts W.R."/>
            <person name="Alverson A.J."/>
        </authorList>
    </citation>
    <scope>NUCLEOTIDE SEQUENCE [LARGE SCALE GENOMIC DNA]</scope>
    <source>
        <strain evidence="14 15">AJA232-27</strain>
    </source>
</reference>
<evidence type="ECO:0000256" key="5">
    <source>
        <dbReference type="ARBA" id="ARBA00022692"/>
    </source>
</evidence>
<dbReference type="SMART" id="SM00665">
    <property type="entry name" value="B561"/>
    <property type="match status" value="1"/>
</dbReference>
<comment type="caution">
    <text evidence="14">The sequence shown here is derived from an EMBL/GenBank/DDBJ whole genome shotgun (WGS) entry which is preliminary data.</text>
</comment>
<dbReference type="EMBL" id="JALLBG020000070">
    <property type="protein sequence ID" value="KAL3768009.1"/>
    <property type="molecule type" value="Genomic_DNA"/>
</dbReference>
<evidence type="ECO:0000256" key="2">
    <source>
        <dbReference type="ARBA" id="ARBA00004141"/>
    </source>
</evidence>
<dbReference type="GO" id="GO:0046872">
    <property type="term" value="F:metal ion binding"/>
    <property type="evidence" value="ECO:0007669"/>
    <property type="project" value="UniProtKB-KW"/>
</dbReference>
<comment type="subcellular location">
    <subcellularLocation>
        <location evidence="2">Membrane</location>
        <topology evidence="2">Multi-pass membrane protein</topology>
    </subcellularLocation>
</comment>
<keyword evidence="15" id="KW-1185">Reference proteome</keyword>
<evidence type="ECO:0000256" key="9">
    <source>
        <dbReference type="ARBA" id="ARBA00023004"/>
    </source>
</evidence>